<dbReference type="SUPFAM" id="SSF53649">
    <property type="entry name" value="Alkaline phosphatase-like"/>
    <property type="match status" value="1"/>
</dbReference>
<proteinExistence type="predicted"/>
<dbReference type="InterPro" id="IPR017850">
    <property type="entry name" value="Alkaline_phosphatase_core_sf"/>
</dbReference>
<evidence type="ECO:0000313" key="1">
    <source>
        <dbReference type="EMBL" id="VDN40416.1"/>
    </source>
</evidence>
<name>A0A3P7RBC3_9BILA</name>
<dbReference type="Gene3D" id="3.40.720.10">
    <property type="entry name" value="Alkaline Phosphatase, subunit A"/>
    <property type="match status" value="1"/>
</dbReference>
<dbReference type="AlphaFoldDB" id="A0A3P7RBC3"/>
<protein>
    <submittedName>
        <fullName evidence="1">Uncharacterized protein</fullName>
    </submittedName>
</protein>
<reference evidence="1 2" key="1">
    <citation type="submission" date="2018-11" db="EMBL/GenBank/DDBJ databases">
        <authorList>
            <consortium name="Pathogen Informatics"/>
        </authorList>
    </citation>
    <scope>NUCLEOTIDE SEQUENCE [LARGE SCALE GENOMIC DNA]</scope>
</reference>
<sequence length="165" mass="19287">MNDAKLFDSTNVMLVSTHGLYKVDGEEQFYIEECLADYSKIQKIINRHAMMMIFVNPDEVDEVFFELKVCDQWAPMGDYDDNEQPLVTVYRTAELPDRFHWKNFRYMPEIVLLTRPGATVLTRELPSIPIIDSYERDIRETGGWDNENINMHGIFLARGPGKFEI</sequence>
<dbReference type="InterPro" id="IPR002591">
    <property type="entry name" value="Phosphodiest/P_Trfase"/>
</dbReference>
<accession>A0A3P7RBC3</accession>
<gene>
    <name evidence="1" type="ORF">GPUH_LOCUS22704</name>
</gene>
<keyword evidence="2" id="KW-1185">Reference proteome</keyword>
<evidence type="ECO:0000313" key="2">
    <source>
        <dbReference type="Proteomes" id="UP000271098"/>
    </source>
</evidence>
<dbReference type="Pfam" id="PF01663">
    <property type="entry name" value="Phosphodiest"/>
    <property type="match status" value="1"/>
</dbReference>
<dbReference type="EMBL" id="UYRT01095743">
    <property type="protein sequence ID" value="VDN40416.1"/>
    <property type="molecule type" value="Genomic_DNA"/>
</dbReference>
<dbReference type="OrthoDB" id="415411at2759"/>
<dbReference type="PANTHER" id="PTHR10151:SF111">
    <property type="entry name" value="CHOLINE-SPECIFIC GLYCEROPHOSPHODIESTER PHOSPHODIESTERASE"/>
    <property type="match status" value="1"/>
</dbReference>
<dbReference type="Gene3D" id="3.30.1360.180">
    <property type="match status" value="1"/>
</dbReference>
<dbReference type="Proteomes" id="UP000271098">
    <property type="component" value="Unassembled WGS sequence"/>
</dbReference>
<dbReference type="PANTHER" id="PTHR10151">
    <property type="entry name" value="ECTONUCLEOTIDE PYROPHOSPHATASE/PHOSPHODIESTERASE"/>
    <property type="match status" value="1"/>
</dbReference>
<organism evidence="1 2">
    <name type="scientific">Gongylonema pulchrum</name>
    <dbReference type="NCBI Taxonomy" id="637853"/>
    <lineage>
        <taxon>Eukaryota</taxon>
        <taxon>Metazoa</taxon>
        <taxon>Ecdysozoa</taxon>
        <taxon>Nematoda</taxon>
        <taxon>Chromadorea</taxon>
        <taxon>Rhabditida</taxon>
        <taxon>Spirurina</taxon>
        <taxon>Spiruromorpha</taxon>
        <taxon>Spiruroidea</taxon>
        <taxon>Gongylonematidae</taxon>
        <taxon>Gongylonema</taxon>
    </lineage>
</organism>